<dbReference type="RefSeq" id="WP_221302706.1">
    <property type="nucleotide sequence ID" value="NZ_BAABEW010000001.1"/>
</dbReference>
<evidence type="ECO:0000256" key="1">
    <source>
        <dbReference type="ARBA" id="ARBA00022729"/>
    </source>
</evidence>
<dbReference type="Proteomes" id="UP000532440">
    <property type="component" value="Unassembled WGS sequence"/>
</dbReference>
<proteinExistence type="predicted"/>
<keyword evidence="1" id="KW-0732">Signal</keyword>
<dbReference type="InterPro" id="IPR018389">
    <property type="entry name" value="DctP_fam"/>
</dbReference>
<dbReference type="InterPro" id="IPR038404">
    <property type="entry name" value="TRAP_DctP_sf"/>
</dbReference>
<name>A0A7W8HG34_9BURK</name>
<comment type="caution">
    <text evidence="2">The sequence shown here is derived from an EMBL/GenBank/DDBJ whole genome shotgun (WGS) entry which is preliminary data.</text>
</comment>
<dbReference type="PANTHER" id="PTHR33376">
    <property type="match status" value="1"/>
</dbReference>
<dbReference type="NCBIfam" id="NF037995">
    <property type="entry name" value="TRAP_S1"/>
    <property type="match status" value="1"/>
</dbReference>
<keyword evidence="3" id="KW-1185">Reference proteome</keyword>
<dbReference type="AlphaFoldDB" id="A0A7W8HG34"/>
<evidence type="ECO:0000313" key="3">
    <source>
        <dbReference type="Proteomes" id="UP000532440"/>
    </source>
</evidence>
<dbReference type="PANTHER" id="PTHR33376:SF15">
    <property type="entry name" value="BLL6794 PROTEIN"/>
    <property type="match status" value="1"/>
</dbReference>
<sequence length="311" mass="33782">MQATTGFKFKRFYAGELVSIGRELDALKGGTIDVAAPLLAPYHEGRFPLSDVSQLPTYGTSSVMATRAFQKLIDSDVKLDGKKTFYQYELGDKGIRGWALGASAPYSLSTTGKELKSPADMKGMPLRAGSALHTIMLQRLGATPVTMPAAQAFEALSRGTIAGIMLTIGDWKSYSLQDILKYTITGVSLGHWESYLAINESLWKGMSEADRKAWDKAAREVAIKNSEGIDAQDVEILNLTKAKGAKFVAIDSLSKEMSGHMAKAAYETWVQWIDQLEKKGHPAKAAAKLWASLIKAEGGRLPEGVDAYLAR</sequence>
<accession>A0A7W8HG34</accession>
<gene>
    <name evidence="2" type="ORF">HNQ70_001429</name>
</gene>
<evidence type="ECO:0000313" key="2">
    <source>
        <dbReference type="EMBL" id="MBB5271419.1"/>
    </source>
</evidence>
<dbReference type="SUPFAM" id="SSF53850">
    <property type="entry name" value="Periplasmic binding protein-like II"/>
    <property type="match status" value="1"/>
</dbReference>
<dbReference type="GO" id="GO:0055085">
    <property type="term" value="P:transmembrane transport"/>
    <property type="evidence" value="ECO:0007669"/>
    <property type="project" value="InterPro"/>
</dbReference>
<protein>
    <submittedName>
        <fullName evidence="2">TRAP-type C4-dicarboxylate transport system substrate-binding protein</fullName>
    </submittedName>
</protein>
<dbReference type="EMBL" id="JACHGB010000003">
    <property type="protein sequence ID" value="MBB5271419.1"/>
    <property type="molecule type" value="Genomic_DNA"/>
</dbReference>
<reference evidence="2 3" key="1">
    <citation type="submission" date="2020-08" db="EMBL/GenBank/DDBJ databases">
        <title>Genomic Encyclopedia of Type Strains, Phase IV (KMG-IV): sequencing the most valuable type-strain genomes for metagenomic binning, comparative biology and taxonomic classification.</title>
        <authorList>
            <person name="Goeker M."/>
        </authorList>
    </citation>
    <scope>NUCLEOTIDE SEQUENCE [LARGE SCALE GENOMIC DNA]</scope>
    <source>
        <strain evidence="2 3">DSM 29781</strain>
    </source>
</reference>
<dbReference type="Gene3D" id="3.40.190.170">
    <property type="entry name" value="Bacterial extracellular solute-binding protein, family 7"/>
    <property type="match status" value="1"/>
</dbReference>
<dbReference type="Pfam" id="PF03480">
    <property type="entry name" value="DctP"/>
    <property type="match status" value="1"/>
</dbReference>
<organism evidence="2 3">
    <name type="scientific">Quisquiliibacterium transsilvanicum</name>
    <dbReference type="NCBI Taxonomy" id="1549638"/>
    <lineage>
        <taxon>Bacteria</taxon>
        <taxon>Pseudomonadati</taxon>
        <taxon>Pseudomonadota</taxon>
        <taxon>Betaproteobacteria</taxon>
        <taxon>Burkholderiales</taxon>
        <taxon>Burkholderiaceae</taxon>
        <taxon>Quisquiliibacterium</taxon>
    </lineage>
</organism>